<gene>
    <name evidence="1" type="ordered locus">gll2756</name>
</gene>
<proteinExistence type="predicted"/>
<accession>Q7NGY1</accession>
<dbReference type="Proteomes" id="UP000000557">
    <property type="component" value="Chromosome"/>
</dbReference>
<keyword evidence="2" id="KW-1185">Reference proteome</keyword>
<evidence type="ECO:0000313" key="1">
    <source>
        <dbReference type="EMBL" id="BAC90697.1"/>
    </source>
</evidence>
<reference evidence="1 2" key="2">
    <citation type="journal article" date="2003" name="DNA Res.">
        <title>Complete genome structure of Gloeobacter violaceus PCC 7421, a cyanobacterium that lacks thylakoids (supplement).</title>
        <authorList>
            <person name="Nakamura Y."/>
            <person name="Kaneko T."/>
            <person name="Sato S."/>
            <person name="Mimuro M."/>
            <person name="Miyashita H."/>
            <person name="Tsuchiya T."/>
            <person name="Sasamoto S."/>
            <person name="Watanabe A."/>
            <person name="Kawashima K."/>
            <person name="Kishida Y."/>
            <person name="Kiyokawa C."/>
            <person name="Kohara M."/>
            <person name="Matsumoto M."/>
            <person name="Matsuno A."/>
            <person name="Nakazaki N."/>
            <person name="Shimpo S."/>
            <person name="Takeuchi C."/>
            <person name="Yamada M."/>
            <person name="Tabata S."/>
        </authorList>
    </citation>
    <scope>NUCLEOTIDE SEQUENCE [LARGE SCALE GENOMIC DNA]</scope>
    <source>
        <strain evidence="2">ATCC 29082 / PCC 7421</strain>
    </source>
</reference>
<reference evidence="1 2" key="1">
    <citation type="journal article" date="2003" name="DNA Res.">
        <title>Complete genome structure of Gloeobacter violaceus PCC 7421, a cyanobacterium that lacks thylakoids.</title>
        <authorList>
            <person name="Nakamura Y."/>
            <person name="Kaneko T."/>
            <person name="Sato S."/>
            <person name="Mimuro M."/>
            <person name="Miyashita H."/>
            <person name="Tsuchiya T."/>
            <person name="Sasamoto S."/>
            <person name="Watanabe A."/>
            <person name="Kawashima K."/>
            <person name="Kishida Y."/>
            <person name="Kiyokawa C."/>
            <person name="Kohara M."/>
            <person name="Matsumoto M."/>
            <person name="Matsuno A."/>
            <person name="Nakazaki N."/>
            <person name="Shimpo S."/>
            <person name="Takeuchi C."/>
            <person name="Yamada M."/>
            <person name="Tabata S."/>
        </authorList>
    </citation>
    <scope>NUCLEOTIDE SEQUENCE [LARGE SCALE GENOMIC DNA]</scope>
    <source>
        <strain evidence="2">ATCC 29082 / PCC 7421</strain>
    </source>
</reference>
<dbReference type="RefSeq" id="WP_011142750.1">
    <property type="nucleotide sequence ID" value="NC_005125.1"/>
</dbReference>
<sequence length="126" mass="14506">MTKQTYKISLVSPLRLSSSSFENAQHMLGFGYSTDDGYSCLILAELDEDPGFHTDDTIVIDNFKIEEQSYRIRGRVTKRQKWLLMSDNPEEVPVISTHILMEAEDRDIAVKIARLFREKHPGIFVN</sequence>
<dbReference type="EnsemblBacteria" id="BAC90697">
    <property type="protein sequence ID" value="BAC90697"/>
    <property type="gene ID" value="BAC90697"/>
</dbReference>
<evidence type="ECO:0000313" key="2">
    <source>
        <dbReference type="Proteomes" id="UP000000557"/>
    </source>
</evidence>
<dbReference type="HOGENOM" id="CLU_1978375_0_0_3"/>
<dbReference type="EMBL" id="BA000045">
    <property type="protein sequence ID" value="BAC90697.1"/>
    <property type="molecule type" value="Genomic_DNA"/>
</dbReference>
<protein>
    <submittedName>
        <fullName evidence="1">Gll2756 protein</fullName>
    </submittedName>
</protein>
<dbReference type="InParanoid" id="Q7NGY1"/>
<dbReference type="KEGG" id="gvi:gll2756"/>
<organism evidence="1 2">
    <name type="scientific">Gloeobacter violaceus (strain ATCC 29082 / PCC 7421)</name>
    <dbReference type="NCBI Taxonomy" id="251221"/>
    <lineage>
        <taxon>Bacteria</taxon>
        <taxon>Bacillati</taxon>
        <taxon>Cyanobacteriota</taxon>
        <taxon>Cyanophyceae</taxon>
        <taxon>Gloeobacterales</taxon>
        <taxon>Gloeobacteraceae</taxon>
        <taxon>Gloeobacter</taxon>
    </lineage>
</organism>
<name>Q7NGY1_GLOVI</name>
<dbReference type="AlphaFoldDB" id="Q7NGY1"/>